<dbReference type="Pfam" id="PF00626">
    <property type="entry name" value="Gelsolin"/>
    <property type="match status" value="5"/>
</dbReference>
<feature type="domain" description="Gelsolin-like" evidence="9">
    <location>
        <begin position="410"/>
        <end position="486"/>
    </location>
</feature>
<dbReference type="FunFam" id="3.40.20.10:FF:000005">
    <property type="entry name" value="Gelsolin"/>
    <property type="match status" value="1"/>
</dbReference>
<feature type="domain" description="Gelsolin-like" evidence="9">
    <location>
        <begin position="268"/>
        <end position="342"/>
    </location>
</feature>
<dbReference type="GO" id="GO:0015629">
    <property type="term" value="C:actin cytoskeleton"/>
    <property type="evidence" value="ECO:0007669"/>
    <property type="project" value="TreeGrafter"/>
</dbReference>
<keyword evidence="6" id="KW-0106">Calcium</keyword>
<proteinExistence type="inferred from homology"/>
<accession>A0AAD1W3Z9</accession>
<dbReference type="GO" id="GO:0051015">
    <property type="term" value="F:actin filament binding"/>
    <property type="evidence" value="ECO:0007669"/>
    <property type="project" value="InterPro"/>
</dbReference>
<dbReference type="FunFam" id="3.40.20.10:FF:000001">
    <property type="entry name" value="Gelsolin"/>
    <property type="match status" value="1"/>
</dbReference>
<dbReference type="SUPFAM" id="SSF55753">
    <property type="entry name" value="Actin depolymerizing proteins"/>
    <property type="match status" value="6"/>
</dbReference>
<evidence type="ECO:0000256" key="4">
    <source>
        <dbReference type="ARBA" id="ARBA00022490"/>
    </source>
</evidence>
<gene>
    <name evidence="10" type="ORF">PECUL_23A059007</name>
</gene>
<dbReference type="PANTHER" id="PTHR11977">
    <property type="entry name" value="VILLIN"/>
    <property type="match status" value="1"/>
</dbReference>
<dbReference type="CDD" id="cd11288">
    <property type="entry name" value="gelsolin_S5_like"/>
    <property type="match status" value="1"/>
</dbReference>
<evidence type="ECO:0000256" key="5">
    <source>
        <dbReference type="ARBA" id="ARBA00022737"/>
    </source>
</evidence>
<evidence type="ECO:0000313" key="10">
    <source>
        <dbReference type="EMBL" id="CAH2282499.1"/>
    </source>
</evidence>
<feature type="domain" description="Gelsolin-like" evidence="9">
    <location>
        <begin position="147"/>
        <end position="219"/>
    </location>
</feature>
<keyword evidence="11" id="KW-1185">Reference proteome</keyword>
<dbReference type="CDD" id="cd11289">
    <property type="entry name" value="gelsolin_S2_like"/>
    <property type="match status" value="1"/>
</dbReference>
<dbReference type="SMART" id="SM00262">
    <property type="entry name" value="GEL"/>
    <property type="match status" value="6"/>
</dbReference>
<keyword evidence="4" id="KW-0963">Cytoplasm</keyword>
<dbReference type="GO" id="GO:0030031">
    <property type="term" value="P:cell projection assembly"/>
    <property type="evidence" value="ECO:0007669"/>
    <property type="project" value="TreeGrafter"/>
</dbReference>
<organism evidence="10 11">
    <name type="scientific">Pelobates cultripes</name>
    <name type="common">Western spadefoot toad</name>
    <dbReference type="NCBI Taxonomy" id="61616"/>
    <lineage>
        <taxon>Eukaryota</taxon>
        <taxon>Metazoa</taxon>
        <taxon>Chordata</taxon>
        <taxon>Craniata</taxon>
        <taxon>Vertebrata</taxon>
        <taxon>Euteleostomi</taxon>
        <taxon>Amphibia</taxon>
        <taxon>Batrachia</taxon>
        <taxon>Anura</taxon>
        <taxon>Pelobatoidea</taxon>
        <taxon>Pelobatidae</taxon>
        <taxon>Pelobates</taxon>
    </lineage>
</organism>
<evidence type="ECO:0000256" key="3">
    <source>
        <dbReference type="ARBA" id="ARBA00022467"/>
    </source>
</evidence>
<dbReference type="InterPro" id="IPR029006">
    <property type="entry name" value="ADF-H/Gelsolin-like_dom_sf"/>
</dbReference>
<keyword evidence="8" id="KW-0206">Cytoskeleton</keyword>
<feature type="domain" description="Gelsolin-like" evidence="9">
    <location>
        <begin position="631"/>
        <end position="706"/>
    </location>
</feature>
<feature type="domain" description="Gelsolin-like" evidence="9">
    <location>
        <begin position="26"/>
        <end position="106"/>
    </location>
</feature>
<name>A0AAD1W3Z9_PELCU</name>
<comment type="similarity">
    <text evidence="2">Belongs to the villin/gelsolin family.</text>
</comment>
<dbReference type="PANTHER" id="PTHR11977:SF135">
    <property type="entry name" value="ADSEVERIN"/>
    <property type="match status" value="1"/>
</dbReference>
<dbReference type="GO" id="GO:0051016">
    <property type="term" value="P:barbed-end actin filament capping"/>
    <property type="evidence" value="ECO:0007669"/>
    <property type="project" value="TreeGrafter"/>
</dbReference>
<dbReference type="GO" id="GO:0005737">
    <property type="term" value="C:cytoplasm"/>
    <property type="evidence" value="ECO:0007669"/>
    <property type="project" value="TreeGrafter"/>
</dbReference>
<evidence type="ECO:0000256" key="8">
    <source>
        <dbReference type="ARBA" id="ARBA00023212"/>
    </source>
</evidence>
<evidence type="ECO:0000256" key="1">
    <source>
        <dbReference type="ARBA" id="ARBA00004245"/>
    </source>
</evidence>
<evidence type="ECO:0000259" key="9">
    <source>
        <dbReference type="Pfam" id="PF00626"/>
    </source>
</evidence>
<evidence type="ECO:0000256" key="7">
    <source>
        <dbReference type="ARBA" id="ARBA00023203"/>
    </source>
</evidence>
<dbReference type="GO" id="GO:0007417">
    <property type="term" value="P:central nervous system development"/>
    <property type="evidence" value="ECO:0007669"/>
    <property type="project" value="TreeGrafter"/>
</dbReference>
<dbReference type="InterPro" id="IPR007123">
    <property type="entry name" value="Gelsolin-like_dom"/>
</dbReference>
<reference evidence="10" key="1">
    <citation type="submission" date="2022-03" db="EMBL/GenBank/DDBJ databases">
        <authorList>
            <person name="Alioto T."/>
            <person name="Alioto T."/>
            <person name="Gomez Garrido J."/>
        </authorList>
    </citation>
    <scope>NUCLEOTIDE SEQUENCE</scope>
</reference>
<dbReference type="Proteomes" id="UP001295444">
    <property type="component" value="Chromosome 04"/>
</dbReference>
<dbReference type="FunFam" id="3.40.20.10:FF:000040">
    <property type="entry name" value="macrophage-capping protein-like isoform X1"/>
    <property type="match status" value="1"/>
</dbReference>
<keyword evidence="7" id="KW-0009">Actin-binding</keyword>
<dbReference type="Gene3D" id="3.40.20.10">
    <property type="entry name" value="Severin"/>
    <property type="match status" value="6"/>
</dbReference>
<dbReference type="CDD" id="cd11290">
    <property type="entry name" value="gelsolin_S1_like"/>
    <property type="match status" value="1"/>
</dbReference>
<sequence length="720" mass="81281">MVLQHKEFAKAGLQAGTQIWRIEKMDLAQVPKELHGSFYVGDAYVILNTIDRVLYKLFNLHFWLGSECTQDESTAAVLYTVQMDEYLGGRPVQYRELQGHESNIFLSYFKNGIKYQQKAGGIASGFQHVVINDVSARRLLHVKGRRVVRAREVPLSWASFNSGDCFIIDVGPEIYQWCGSKCNKYERVKASQVATGIRDNERKGRANLTVIEEGSEPSDLIKILGTKPDLPEGDDDTDIAADVSHRKKAKLHMVSDASGSMQVTLVSESSPFSMSMLLTEECFVLDGADQNIFVWKGLQSRKSEKKEALKTAEDFIKKMNYPATTQQAMIMILPEGGENPIFKQYFKDWKDKEQTEGFGKITTKGSIAQVKQIPFDPRKLHESPKMAAQHNMLDDGSGECQIWRVESNGRVPVDPETYGQFYGGDCYIILYSCAKGKYIYAWQGSHATKDEVTYSAFLTVQLDRSMKSGVTHDRTETQGKEPPHLLSIFKDKPLIIYKDGTSRKGGQTPPRPVRLFQVRKNLGSITRIAELENDSSMLNSNDAFVLKMQNNSAIIWVGKGANEDEIKGADYLVKVLKCKPTKVAEGQEPDIFWSTLGGKKKYQTSPLLETSFEDHPPRLFGCSDKTGRFVIEEVPGEFTQDDLAEDDVMMLDAWEQIFLWIGKDSNEREKRESLIAAQKYIQSDPAGRDKGIPITTVKQGYEPPTFTGWFLAWDSKKWQM</sequence>
<dbReference type="CDD" id="cd11291">
    <property type="entry name" value="gelsolin_S6_like"/>
    <property type="match status" value="1"/>
</dbReference>
<evidence type="ECO:0000256" key="2">
    <source>
        <dbReference type="ARBA" id="ARBA00008418"/>
    </source>
</evidence>
<dbReference type="CDD" id="cd11292">
    <property type="entry name" value="gelsolin_S3_like"/>
    <property type="match status" value="1"/>
</dbReference>
<keyword evidence="5" id="KW-0677">Repeat</keyword>
<dbReference type="InterPro" id="IPR007122">
    <property type="entry name" value="Villin/Gelsolin"/>
</dbReference>
<dbReference type="FunFam" id="3.40.20.10:FF:000002">
    <property type="entry name" value="Gelsolin"/>
    <property type="match status" value="1"/>
</dbReference>
<dbReference type="GO" id="GO:0008154">
    <property type="term" value="P:actin polymerization or depolymerization"/>
    <property type="evidence" value="ECO:0007669"/>
    <property type="project" value="TreeGrafter"/>
</dbReference>
<dbReference type="EMBL" id="OW240915">
    <property type="protein sequence ID" value="CAH2282499.1"/>
    <property type="molecule type" value="Genomic_DNA"/>
</dbReference>
<dbReference type="GO" id="GO:0051014">
    <property type="term" value="P:actin filament severing"/>
    <property type="evidence" value="ECO:0007669"/>
    <property type="project" value="TreeGrafter"/>
</dbReference>
<dbReference type="PRINTS" id="PR00597">
    <property type="entry name" value="GELSOLIN"/>
</dbReference>
<comment type="subcellular location">
    <subcellularLocation>
        <location evidence="1">Cytoplasm</location>
        <location evidence="1">Cytoskeleton</location>
    </subcellularLocation>
</comment>
<keyword evidence="3" id="KW-0117">Actin capping</keyword>
<dbReference type="CDD" id="cd11293">
    <property type="entry name" value="gelsolin_S4_like"/>
    <property type="match status" value="1"/>
</dbReference>
<protein>
    <submittedName>
        <fullName evidence="10">Adseverin</fullName>
    </submittedName>
</protein>
<dbReference type="GO" id="GO:0005546">
    <property type="term" value="F:phosphatidylinositol-4,5-bisphosphate binding"/>
    <property type="evidence" value="ECO:0007669"/>
    <property type="project" value="TreeGrafter"/>
</dbReference>
<dbReference type="AlphaFoldDB" id="A0AAD1W3Z9"/>
<evidence type="ECO:0000256" key="6">
    <source>
        <dbReference type="ARBA" id="ARBA00022837"/>
    </source>
</evidence>
<evidence type="ECO:0000313" key="11">
    <source>
        <dbReference type="Proteomes" id="UP001295444"/>
    </source>
</evidence>